<gene>
    <name evidence="2" type="ORF">KBX22_02960</name>
</gene>
<keyword evidence="1" id="KW-0620">Polyamine biosynthesis</keyword>
<dbReference type="PANTHER" id="PTHR43317:SF1">
    <property type="entry name" value="THERMOSPERMINE SYNTHASE ACAULIS5"/>
    <property type="match status" value="1"/>
</dbReference>
<dbReference type="InterPro" id="IPR029063">
    <property type="entry name" value="SAM-dependent_MTases_sf"/>
</dbReference>
<dbReference type="Proteomes" id="UP001205080">
    <property type="component" value="Unassembled WGS sequence"/>
</dbReference>
<evidence type="ECO:0000313" key="3">
    <source>
        <dbReference type="Proteomes" id="UP001205080"/>
    </source>
</evidence>
<dbReference type="EMBL" id="JAGPYW010000002">
    <property type="protein sequence ID" value="MCQ4613702.1"/>
    <property type="molecule type" value="Genomic_DNA"/>
</dbReference>
<sequence>MRRKPRTPKKNITGTFPVDTGRATIIADKLRDGGYTLELNRVPSSYVVLGAPEVLTFDYMQWITGFISPGDTVPSDFRAVHLGGAACTLPAYFAHRYPQSHQTAVEIDRKLAQLVRWAFHENLEPVTIRCAEARAFTHACQRRSLDLIVRDVFSGPSTPRPLTTVEFFRACAAALRPGGIYIANIGDRQQLPNTRAEVAGLLEVFSYAVAVAPPAMLDGHEYGNVIVAASNAPLVFDATTAPTVAVKDGATMLVDTSDRRLARRD</sequence>
<dbReference type="RefSeq" id="WP_256000407.1">
    <property type="nucleotide sequence ID" value="NZ_JAGPYW010000002.1"/>
</dbReference>
<dbReference type="NCBIfam" id="NF037959">
    <property type="entry name" value="MFS_SpdSyn"/>
    <property type="match status" value="1"/>
</dbReference>
<dbReference type="CDD" id="cd02440">
    <property type="entry name" value="AdoMet_MTases"/>
    <property type="match status" value="1"/>
</dbReference>
<protein>
    <submittedName>
        <fullName evidence="2">Fused MFS/spermidine synthase</fullName>
    </submittedName>
</protein>
<dbReference type="GO" id="GO:0006596">
    <property type="term" value="P:polyamine biosynthetic process"/>
    <property type="evidence" value="ECO:0007669"/>
    <property type="project" value="UniProtKB-KW"/>
</dbReference>
<dbReference type="AlphaFoldDB" id="A0ABD4TN50"/>
<name>A0ABD4TN50_9CORY</name>
<dbReference type="Gene3D" id="3.40.50.150">
    <property type="entry name" value="Vaccinia Virus protein VP39"/>
    <property type="match status" value="1"/>
</dbReference>
<evidence type="ECO:0000313" key="2">
    <source>
        <dbReference type="EMBL" id="MCQ4613702.1"/>
    </source>
</evidence>
<proteinExistence type="predicted"/>
<comment type="caution">
    <text evidence="2">The sequence shown here is derived from an EMBL/GenBank/DDBJ whole genome shotgun (WGS) entry which is preliminary data.</text>
</comment>
<dbReference type="SUPFAM" id="SSF53335">
    <property type="entry name" value="S-adenosyl-L-methionine-dependent methyltransferases"/>
    <property type="match status" value="1"/>
</dbReference>
<organism evidence="2 3">
    <name type="scientific">Corynebacterium pseudogenitalium</name>
    <dbReference type="NCBI Taxonomy" id="38303"/>
    <lineage>
        <taxon>Bacteria</taxon>
        <taxon>Bacillati</taxon>
        <taxon>Actinomycetota</taxon>
        <taxon>Actinomycetes</taxon>
        <taxon>Mycobacteriales</taxon>
        <taxon>Corynebacteriaceae</taxon>
        <taxon>Corynebacterium</taxon>
    </lineage>
</organism>
<accession>A0ABD4TN50</accession>
<reference evidence="2 3" key="1">
    <citation type="submission" date="2021-04" db="EMBL/GenBank/DDBJ databases">
        <title>Corynebacterium genitalium sp. nov. and Corynebacterium genitalium sp. nov., two new species of the genus Corynebacterium.</title>
        <authorList>
            <person name="Jaen-Luchoro D."/>
            <person name="Pinyeiro-Iglesias B."/>
            <person name="Al-Shaer S."/>
            <person name="Karlsson R."/>
            <person name="Gonzales-Siles L."/>
            <person name="Cardew S."/>
            <person name="Jensie-Markopolous S."/>
            <person name="Ohlen M."/>
            <person name="Inganas E."/>
            <person name="Moore E.R.B."/>
        </authorList>
    </citation>
    <scope>NUCLEOTIDE SEQUENCE [LARGE SCALE GENOMIC DNA]</scope>
    <source>
        <strain evidence="2 3">CCUG 55013</strain>
    </source>
</reference>
<dbReference type="PANTHER" id="PTHR43317">
    <property type="entry name" value="THERMOSPERMINE SYNTHASE ACAULIS5"/>
    <property type="match status" value="1"/>
</dbReference>
<evidence type="ECO:0000256" key="1">
    <source>
        <dbReference type="ARBA" id="ARBA00023115"/>
    </source>
</evidence>